<comment type="caution">
    <text evidence="2">The sequence shown here is derived from an EMBL/GenBank/DDBJ whole genome shotgun (WGS) entry which is preliminary data.</text>
</comment>
<dbReference type="AlphaFoldDB" id="A0A942UKB5"/>
<organism evidence="2 3">
    <name type="scientific">Lederbergia citrea</name>
    <dbReference type="NCBI Taxonomy" id="2833581"/>
    <lineage>
        <taxon>Bacteria</taxon>
        <taxon>Bacillati</taxon>
        <taxon>Bacillota</taxon>
        <taxon>Bacilli</taxon>
        <taxon>Bacillales</taxon>
        <taxon>Bacillaceae</taxon>
        <taxon>Lederbergia</taxon>
    </lineage>
</organism>
<dbReference type="CDD" id="cd13585">
    <property type="entry name" value="PBP2_TMBP_like"/>
    <property type="match status" value="1"/>
</dbReference>
<feature type="signal peptide" evidence="1">
    <location>
        <begin position="1"/>
        <end position="24"/>
    </location>
</feature>
<dbReference type="EMBL" id="JAGYPN010000002">
    <property type="protein sequence ID" value="MBS4223015.1"/>
    <property type="molecule type" value="Genomic_DNA"/>
</dbReference>
<dbReference type="Pfam" id="PF01547">
    <property type="entry name" value="SBP_bac_1"/>
    <property type="match status" value="1"/>
</dbReference>
<name>A0A942UKB5_9BACI</name>
<dbReference type="SUPFAM" id="SSF53850">
    <property type="entry name" value="Periplasmic binding protein-like II"/>
    <property type="match status" value="1"/>
</dbReference>
<protein>
    <submittedName>
        <fullName evidence="2">Sugar ABC transporter substrate-binding protein</fullName>
    </submittedName>
</protein>
<dbReference type="RefSeq" id="WP_213098064.1">
    <property type="nucleotide sequence ID" value="NZ_JAGYPH010000002.1"/>
</dbReference>
<sequence>MKRDWKFLKVIMLLLILTLSTALAGCGGSETANGGSGGKKGKTTEITWLVRTDPNMIEWEKETIRNFEAKHPDIKIKLETIPQAEIDQRLSTMIASGNVPDVWSSNWADSGFATYRQMGALLDLTPYVENDAQQLSGIPENLMDIYKIDGKIYGVPMLSIGSFLFYNKDLLDEAGLEYPPTDWSDHSWDWDKAIEYAQKLTKDTGKSKDKIYGMLNNVSPNFKTWNFGGDFFKPEAYETGDMGEPAVLDNPRNAEAIQLNVDLVHKYKVSPNPAALDAVSQLGDPFMTGKVAMIVNGGWGFWAYKPAEFNWGVAPIPYADGRQVPLFVDPWNISAKSKHPDESWEFVKFLADPEGGAKSFMEATTATPADTTLLEDWYKQMSEITGMPVDEVKQVNEGAFVEGREADNHLISKFSTISTTINQTMDAVNEGKKSVEEGLKEIDKNLRSLK</sequence>
<feature type="chain" id="PRO_5037428291" evidence="1">
    <location>
        <begin position="25"/>
        <end position="450"/>
    </location>
</feature>
<dbReference type="Proteomes" id="UP000676456">
    <property type="component" value="Unassembled WGS sequence"/>
</dbReference>
<keyword evidence="1" id="KW-0732">Signal</keyword>
<dbReference type="PANTHER" id="PTHR43649:SF12">
    <property type="entry name" value="DIACETYLCHITOBIOSE BINDING PROTEIN DASA"/>
    <property type="match status" value="1"/>
</dbReference>
<dbReference type="PANTHER" id="PTHR43649">
    <property type="entry name" value="ARABINOSE-BINDING PROTEIN-RELATED"/>
    <property type="match status" value="1"/>
</dbReference>
<evidence type="ECO:0000256" key="1">
    <source>
        <dbReference type="SAM" id="SignalP"/>
    </source>
</evidence>
<dbReference type="PROSITE" id="PS51257">
    <property type="entry name" value="PROKAR_LIPOPROTEIN"/>
    <property type="match status" value="1"/>
</dbReference>
<dbReference type="InterPro" id="IPR006059">
    <property type="entry name" value="SBP"/>
</dbReference>
<gene>
    <name evidence="2" type="ORF">KHA91_09700</name>
</gene>
<dbReference type="Gene3D" id="3.40.190.10">
    <property type="entry name" value="Periplasmic binding protein-like II"/>
    <property type="match status" value="1"/>
</dbReference>
<keyword evidence="3" id="KW-1185">Reference proteome</keyword>
<proteinExistence type="predicted"/>
<accession>A0A942UKB5</accession>
<dbReference type="InterPro" id="IPR050490">
    <property type="entry name" value="Bact_solute-bd_prot1"/>
</dbReference>
<reference evidence="2 3" key="1">
    <citation type="submission" date="2021-05" db="EMBL/GenBank/DDBJ databases">
        <title>Novel Bacillus species.</title>
        <authorList>
            <person name="Liu G."/>
        </authorList>
    </citation>
    <scope>NUCLEOTIDE SEQUENCE [LARGE SCALE GENOMIC DNA]</scope>
    <source>
        <strain evidence="2 3">FJAT-49682</strain>
    </source>
</reference>
<evidence type="ECO:0000313" key="2">
    <source>
        <dbReference type="EMBL" id="MBS4223015.1"/>
    </source>
</evidence>
<evidence type="ECO:0000313" key="3">
    <source>
        <dbReference type="Proteomes" id="UP000676456"/>
    </source>
</evidence>